<name>A0ABT9HP85_9SPHN</name>
<keyword evidence="8" id="KW-0270">Exopolysaccharide synthesis</keyword>
<keyword evidence="7 9" id="KW-0472">Membrane</keyword>
<evidence type="ECO:0000256" key="1">
    <source>
        <dbReference type="ARBA" id="ARBA00004236"/>
    </source>
</evidence>
<proteinExistence type="inferred from homology"/>
<dbReference type="GO" id="GO:0016740">
    <property type="term" value="F:transferase activity"/>
    <property type="evidence" value="ECO:0007669"/>
    <property type="project" value="UniProtKB-KW"/>
</dbReference>
<evidence type="ECO:0000256" key="6">
    <source>
        <dbReference type="ARBA" id="ARBA00022989"/>
    </source>
</evidence>
<dbReference type="EC" id="2.7.8.-" evidence="11"/>
<dbReference type="Pfam" id="PF02397">
    <property type="entry name" value="Bac_transf"/>
    <property type="match status" value="1"/>
</dbReference>
<evidence type="ECO:0000256" key="2">
    <source>
        <dbReference type="ARBA" id="ARBA00006464"/>
    </source>
</evidence>
<dbReference type="RefSeq" id="WP_305932291.1">
    <property type="nucleotide sequence ID" value="NZ_JAVAIM010000001.1"/>
</dbReference>
<comment type="similarity">
    <text evidence="2">Belongs to the bacterial sugar transferase family.</text>
</comment>
<evidence type="ECO:0000256" key="8">
    <source>
        <dbReference type="ARBA" id="ARBA00023169"/>
    </source>
</evidence>
<evidence type="ECO:0000256" key="5">
    <source>
        <dbReference type="ARBA" id="ARBA00022692"/>
    </source>
</evidence>
<dbReference type="PANTHER" id="PTHR30576:SF4">
    <property type="entry name" value="UNDECAPRENYL-PHOSPHATE GALACTOSE PHOSPHOTRANSFERASE"/>
    <property type="match status" value="1"/>
</dbReference>
<evidence type="ECO:0000313" key="11">
    <source>
        <dbReference type="EMBL" id="MDP4574936.1"/>
    </source>
</evidence>
<dbReference type="PANTHER" id="PTHR30576">
    <property type="entry name" value="COLANIC BIOSYNTHESIS UDP-GLUCOSE LIPID CARRIER TRANSFERASE"/>
    <property type="match status" value="1"/>
</dbReference>
<keyword evidence="4 11" id="KW-0808">Transferase</keyword>
<protein>
    <submittedName>
        <fullName evidence="11">Sugar transferase</fullName>
        <ecNumber evidence="11">2.7.8.-</ecNumber>
    </submittedName>
</protein>
<evidence type="ECO:0000256" key="9">
    <source>
        <dbReference type="SAM" id="Phobius"/>
    </source>
</evidence>
<comment type="subcellular location">
    <subcellularLocation>
        <location evidence="1">Cell membrane</location>
    </subcellularLocation>
</comment>
<keyword evidence="6 9" id="KW-1133">Transmembrane helix</keyword>
<evidence type="ECO:0000259" key="10">
    <source>
        <dbReference type="Pfam" id="PF02397"/>
    </source>
</evidence>
<sequence length="239" mass="26626">MSDPNSAHRTVFTMAPSLSDHDLISVSTELAGNVEATPDPTKRALDLVVGFSMLIFFAPVMILVALAVRATSPGPILFRQVRIGARGETFECFKFRTMRVDAEKVLAEIMATRAELRREWDENQKLGVDPRVTGIGAFLRNSSLDELPQLFNVLRGEMSLVGPRPIVKAEIARYGRYSQSYFKMKPGISGLWQVSGRNAISYRRRIAADVLYARSRSFRMDLRILVMTVPAVLTGRGSC</sequence>
<keyword evidence="5 9" id="KW-0812">Transmembrane</keyword>
<reference evidence="11 12" key="1">
    <citation type="submission" date="2023-08" db="EMBL/GenBank/DDBJ databases">
        <title>genomic of G39.</title>
        <authorList>
            <person name="Wang Y."/>
        </authorList>
    </citation>
    <scope>NUCLEOTIDE SEQUENCE [LARGE SCALE GENOMIC DNA]</scope>
    <source>
        <strain evidence="11 12">G39</strain>
    </source>
</reference>
<dbReference type="InterPro" id="IPR003362">
    <property type="entry name" value="Bact_transf"/>
</dbReference>
<evidence type="ECO:0000313" key="12">
    <source>
        <dbReference type="Proteomes" id="UP001240639"/>
    </source>
</evidence>
<organism evidence="11 12">
    <name type="scientific">Qipengyuania profundimaris</name>
    <dbReference type="NCBI Taxonomy" id="3067652"/>
    <lineage>
        <taxon>Bacteria</taxon>
        <taxon>Pseudomonadati</taxon>
        <taxon>Pseudomonadota</taxon>
        <taxon>Alphaproteobacteria</taxon>
        <taxon>Sphingomonadales</taxon>
        <taxon>Erythrobacteraceae</taxon>
        <taxon>Qipengyuania</taxon>
    </lineage>
</organism>
<evidence type="ECO:0000256" key="7">
    <source>
        <dbReference type="ARBA" id="ARBA00023136"/>
    </source>
</evidence>
<evidence type="ECO:0000256" key="4">
    <source>
        <dbReference type="ARBA" id="ARBA00022679"/>
    </source>
</evidence>
<keyword evidence="3" id="KW-1003">Cell membrane</keyword>
<dbReference type="EMBL" id="JAVAIM010000001">
    <property type="protein sequence ID" value="MDP4574936.1"/>
    <property type="molecule type" value="Genomic_DNA"/>
</dbReference>
<comment type="caution">
    <text evidence="11">The sequence shown here is derived from an EMBL/GenBank/DDBJ whole genome shotgun (WGS) entry which is preliminary data.</text>
</comment>
<gene>
    <name evidence="11" type="ORF">Q9K02_07270</name>
</gene>
<keyword evidence="12" id="KW-1185">Reference proteome</keyword>
<accession>A0ABT9HP85</accession>
<feature type="domain" description="Bacterial sugar transferase" evidence="10">
    <location>
        <begin position="42"/>
        <end position="233"/>
    </location>
</feature>
<dbReference type="Proteomes" id="UP001240639">
    <property type="component" value="Unassembled WGS sequence"/>
</dbReference>
<evidence type="ECO:0000256" key="3">
    <source>
        <dbReference type="ARBA" id="ARBA00022475"/>
    </source>
</evidence>
<feature type="transmembrane region" description="Helical" evidence="9">
    <location>
        <begin position="47"/>
        <end position="68"/>
    </location>
</feature>